<evidence type="ECO:0000313" key="3">
    <source>
        <dbReference type="Proteomes" id="UP000295673"/>
    </source>
</evidence>
<keyword evidence="1" id="KW-0472">Membrane</keyword>
<feature type="transmembrane region" description="Helical" evidence="1">
    <location>
        <begin position="105"/>
        <end position="125"/>
    </location>
</feature>
<sequence>MDLSQTVFELIDMRSFSNLWYWIALAVAWSSASHWVLGVPWDTVLRARRVGGQAEDDLTDLVRININRILYIADVSGTWLILLGFFVHTLLIGLGFFYGVEFAQAVFLLMGPMSLVGAMSVVTARKIRAESCVGEPLRRRLGRHRFWVQLLGMFSIFVSSLWGMYQNFLVSPLG</sequence>
<comment type="caution">
    <text evidence="2">The sequence shown here is derived from an EMBL/GenBank/DDBJ whole genome shotgun (WGS) entry which is preliminary data.</text>
</comment>
<evidence type="ECO:0008006" key="4">
    <source>
        <dbReference type="Google" id="ProtNLM"/>
    </source>
</evidence>
<name>A0A4V2Q416_9RHOB</name>
<keyword evidence="3" id="KW-1185">Reference proteome</keyword>
<keyword evidence="1" id="KW-1133">Transmembrane helix</keyword>
<gene>
    <name evidence="2" type="ORF">BXY66_1385</name>
</gene>
<dbReference type="Proteomes" id="UP000295673">
    <property type="component" value="Unassembled WGS sequence"/>
</dbReference>
<organism evidence="2 3">
    <name type="scientific">Shimia isoporae</name>
    <dbReference type="NCBI Taxonomy" id="647720"/>
    <lineage>
        <taxon>Bacteria</taxon>
        <taxon>Pseudomonadati</taxon>
        <taxon>Pseudomonadota</taxon>
        <taxon>Alphaproteobacteria</taxon>
        <taxon>Rhodobacterales</taxon>
        <taxon>Roseobacteraceae</taxon>
    </lineage>
</organism>
<feature type="transmembrane region" description="Helical" evidence="1">
    <location>
        <begin position="20"/>
        <end position="39"/>
    </location>
</feature>
<dbReference type="RefSeq" id="WP_132859382.1">
    <property type="nucleotide sequence ID" value="NZ_SMGR01000001.1"/>
</dbReference>
<dbReference type="EMBL" id="SMGR01000001">
    <property type="protein sequence ID" value="TCL09340.1"/>
    <property type="molecule type" value="Genomic_DNA"/>
</dbReference>
<dbReference type="AlphaFoldDB" id="A0A4V2Q416"/>
<evidence type="ECO:0000313" key="2">
    <source>
        <dbReference type="EMBL" id="TCL09340.1"/>
    </source>
</evidence>
<dbReference type="OrthoDB" id="7847071at2"/>
<feature type="transmembrane region" description="Helical" evidence="1">
    <location>
        <begin position="146"/>
        <end position="165"/>
    </location>
</feature>
<keyword evidence="1" id="KW-0812">Transmembrane</keyword>
<feature type="transmembrane region" description="Helical" evidence="1">
    <location>
        <begin position="78"/>
        <end position="99"/>
    </location>
</feature>
<protein>
    <recommendedName>
        <fullName evidence="4">Component of SufBCD complex</fullName>
    </recommendedName>
</protein>
<proteinExistence type="predicted"/>
<evidence type="ECO:0000256" key="1">
    <source>
        <dbReference type="SAM" id="Phobius"/>
    </source>
</evidence>
<reference evidence="2 3" key="1">
    <citation type="submission" date="2019-03" db="EMBL/GenBank/DDBJ databases">
        <title>Genomic Encyclopedia of Archaeal and Bacterial Type Strains, Phase II (KMG-II): from individual species to whole genera.</title>
        <authorList>
            <person name="Goeker M."/>
        </authorList>
    </citation>
    <scope>NUCLEOTIDE SEQUENCE [LARGE SCALE GENOMIC DNA]</scope>
    <source>
        <strain evidence="2 3">DSM 26433</strain>
    </source>
</reference>
<accession>A0A4V2Q416</accession>